<comment type="subcellular location">
    <subcellularLocation>
        <location evidence="7">Cytoplasm</location>
    </subcellularLocation>
</comment>
<feature type="region of interest" description="Disordered" evidence="8">
    <location>
        <begin position="1"/>
        <end position="20"/>
    </location>
</feature>
<dbReference type="PRINTS" id="PR00145">
    <property type="entry name" value="ARGSUCLYASE"/>
</dbReference>
<evidence type="ECO:0000256" key="3">
    <source>
        <dbReference type="ARBA" id="ARBA00012338"/>
    </source>
</evidence>
<dbReference type="AlphaFoldDB" id="C6HWT1"/>
<dbReference type="FunFam" id="1.10.40.30:FF:000001">
    <property type="entry name" value="Argininosuccinate lyase"/>
    <property type="match status" value="1"/>
</dbReference>
<keyword evidence="6 7" id="KW-0456">Lyase</keyword>
<dbReference type="PROSITE" id="PS00163">
    <property type="entry name" value="FUMARATE_LYASES"/>
    <property type="match status" value="1"/>
</dbReference>
<dbReference type="PRINTS" id="PR00149">
    <property type="entry name" value="FUMRATELYASE"/>
</dbReference>
<dbReference type="Proteomes" id="UP000009374">
    <property type="component" value="Unassembled WGS sequence"/>
</dbReference>
<name>C6HWT1_9BACT</name>
<dbReference type="Gene3D" id="1.20.200.10">
    <property type="entry name" value="Fumarase/aspartase (Central domain)"/>
    <property type="match status" value="1"/>
</dbReference>
<dbReference type="InterPro" id="IPR022761">
    <property type="entry name" value="Fumarate_lyase_N"/>
</dbReference>
<feature type="domain" description="Fumarate lyase N-terminal" evidence="9">
    <location>
        <begin position="16"/>
        <end position="310"/>
    </location>
</feature>
<dbReference type="InterPro" id="IPR024083">
    <property type="entry name" value="Fumarase/histidase_N"/>
</dbReference>
<accession>C6HWT1</accession>
<dbReference type="Gene3D" id="1.10.275.10">
    <property type="entry name" value="Fumarase/aspartase (N-terminal domain)"/>
    <property type="match status" value="1"/>
</dbReference>
<organism evidence="11 12">
    <name type="scientific">Leptospirillum ferrodiazotrophum</name>
    <dbReference type="NCBI Taxonomy" id="412449"/>
    <lineage>
        <taxon>Bacteria</taxon>
        <taxon>Pseudomonadati</taxon>
        <taxon>Nitrospirota</taxon>
        <taxon>Nitrospiria</taxon>
        <taxon>Nitrospirales</taxon>
        <taxon>Nitrospiraceae</taxon>
        <taxon>Leptospirillum</taxon>
    </lineage>
</organism>
<dbReference type="InterPro" id="IPR000362">
    <property type="entry name" value="Fumarate_lyase_fam"/>
</dbReference>
<dbReference type="InterPro" id="IPR029419">
    <property type="entry name" value="Arg_succ_lyase_C"/>
</dbReference>
<protein>
    <recommendedName>
        <fullName evidence="3 7">Argininosuccinate lyase</fullName>
        <shortName evidence="7">ASAL</shortName>
        <ecNumber evidence="3 7">4.3.2.1</ecNumber>
    </recommendedName>
    <alternativeName>
        <fullName evidence="7">Arginosuccinase</fullName>
    </alternativeName>
</protein>
<dbReference type="InterPro" id="IPR020557">
    <property type="entry name" value="Fumarate_lyase_CS"/>
</dbReference>
<evidence type="ECO:0000256" key="5">
    <source>
        <dbReference type="ARBA" id="ARBA00022605"/>
    </source>
</evidence>
<dbReference type="UniPathway" id="UPA00068">
    <property type="reaction ID" value="UER00114"/>
</dbReference>
<dbReference type="NCBIfam" id="TIGR00838">
    <property type="entry name" value="argH"/>
    <property type="match status" value="1"/>
</dbReference>
<gene>
    <name evidence="7" type="primary">argH</name>
    <name evidence="11" type="ORF">UBAL3_82700006</name>
</gene>
<keyword evidence="12" id="KW-1185">Reference proteome</keyword>
<evidence type="ECO:0000256" key="6">
    <source>
        <dbReference type="ARBA" id="ARBA00023239"/>
    </source>
</evidence>
<dbReference type="EC" id="4.3.2.1" evidence="3 7"/>
<dbReference type="FunFam" id="1.20.200.10:FF:000015">
    <property type="entry name" value="argininosuccinate lyase isoform X2"/>
    <property type="match status" value="1"/>
</dbReference>
<evidence type="ECO:0000256" key="8">
    <source>
        <dbReference type="SAM" id="MobiDB-lite"/>
    </source>
</evidence>
<keyword evidence="7" id="KW-0963">Cytoplasm</keyword>
<dbReference type="EMBL" id="GG693871">
    <property type="protein sequence ID" value="EES52891.1"/>
    <property type="molecule type" value="Genomic_DNA"/>
</dbReference>
<dbReference type="GO" id="GO:0042450">
    <property type="term" value="P:L-arginine biosynthetic process via ornithine"/>
    <property type="evidence" value="ECO:0007669"/>
    <property type="project" value="UniProtKB-UniRule"/>
</dbReference>
<feature type="domain" description="Argininosuccinate lyase C-terminal" evidence="10">
    <location>
        <begin position="374"/>
        <end position="440"/>
    </location>
</feature>
<evidence type="ECO:0000256" key="2">
    <source>
        <dbReference type="ARBA" id="ARBA00004941"/>
    </source>
</evidence>
<dbReference type="Pfam" id="PF00206">
    <property type="entry name" value="Lyase_1"/>
    <property type="match status" value="1"/>
</dbReference>
<reference evidence="11 12" key="1">
    <citation type="journal article" date="2009" name="Appl. Environ. Microbiol.">
        <title>Community genomic and proteomic analyses of chemoautotrophic iron-oxidizing "Leptospirillum rubarum" (Group II) and "Leptospirillum ferrodiazotrophum" (Group III) bacteria in acid mine drainage biofilms.</title>
        <authorList>
            <person name="Goltsman D.S."/>
            <person name="Denef V.J."/>
            <person name="Singer S.W."/>
            <person name="VerBerkmoes N.C."/>
            <person name="Lefsrud M."/>
            <person name="Mueller R.S."/>
            <person name="Dick G.J."/>
            <person name="Sun C.L."/>
            <person name="Wheeler K.E."/>
            <person name="Zemla A."/>
            <person name="Baker B.J."/>
            <person name="Hauser L."/>
            <person name="Land M."/>
            <person name="Shah M.B."/>
            <person name="Thelen M.P."/>
            <person name="Hettich R.L."/>
            <person name="Banfield J.F."/>
        </authorList>
    </citation>
    <scope>NUCLEOTIDE SEQUENCE [LARGE SCALE GENOMIC DNA]</scope>
</reference>
<evidence type="ECO:0000259" key="10">
    <source>
        <dbReference type="Pfam" id="PF14698"/>
    </source>
</evidence>
<dbReference type="SUPFAM" id="SSF48557">
    <property type="entry name" value="L-aspartase-like"/>
    <property type="match status" value="1"/>
</dbReference>
<dbReference type="GO" id="GO:0004056">
    <property type="term" value="F:argininosuccinate lyase activity"/>
    <property type="evidence" value="ECO:0007669"/>
    <property type="project" value="UniProtKB-UniRule"/>
</dbReference>
<dbReference type="PANTHER" id="PTHR43814:SF1">
    <property type="entry name" value="ARGININOSUCCINATE LYASE"/>
    <property type="match status" value="1"/>
</dbReference>
<evidence type="ECO:0000259" key="9">
    <source>
        <dbReference type="Pfam" id="PF00206"/>
    </source>
</evidence>
<dbReference type="InterPro" id="IPR009049">
    <property type="entry name" value="Argininosuccinate_lyase"/>
</dbReference>
<keyword evidence="5 7" id="KW-0028">Amino-acid biosynthesis</keyword>
<evidence type="ECO:0000256" key="4">
    <source>
        <dbReference type="ARBA" id="ARBA00022571"/>
    </source>
</evidence>
<evidence type="ECO:0000313" key="11">
    <source>
        <dbReference type="EMBL" id="EES52891.1"/>
    </source>
</evidence>
<evidence type="ECO:0000256" key="7">
    <source>
        <dbReference type="HAMAP-Rule" id="MF_00006"/>
    </source>
</evidence>
<keyword evidence="4 7" id="KW-0055">Arginine biosynthesis</keyword>
<sequence>MSQDSKEIPSSKPWGGRFAESTDKDVERFTESISFDGRLFREDIRGSRAHARMLARVGLLTPEELGQILQGLDRVEEEFSAGRVELRSDWEDIHMHVEKRLVHHAGAAGLKIHTARSRNDQVALDLRLFVRRAAEDLIDALDRLLRATLMKGYGYRDLILPAYTHTQQAQPVSGGYYFGAYAERLLRDRKRLRGVIDSAGLSPLGSGALAGTTLPIDREFVASELGFSGVTQNGLDTVGDRDFVADFLHALSLLMVHLSGWSEEWILWSTREFGMVRLPDRLLTGSSMMPQKKNPDILELIRGKAGRVVGDYTGLLVLLKGLPLSYNRDLQEDKEALFDAVDTVAGSLLMMRLAVEGMAFETARIEEILSKTELLATDIAEDLVRLGVPFREAHAIVGRIVAHAAAKNLTLEALPDSDLALFFDRFPPGYSSTLSPAGSVRRRSHTGGPAPETVLRRLSEIWQEVFSAAPPWDSPSSSSSEGRGGR</sequence>
<comment type="similarity">
    <text evidence="7">Belongs to the lyase 1 family. Argininosuccinate lyase subfamily.</text>
</comment>
<dbReference type="CDD" id="cd01359">
    <property type="entry name" value="Argininosuccinate_lyase"/>
    <property type="match status" value="1"/>
</dbReference>
<dbReference type="PANTHER" id="PTHR43814">
    <property type="entry name" value="ARGININOSUCCINATE LYASE"/>
    <property type="match status" value="1"/>
</dbReference>
<comment type="pathway">
    <text evidence="2 7">Amino-acid biosynthesis; L-arginine biosynthesis; L-arginine from L-ornithine and carbamoyl phosphate: step 3/3.</text>
</comment>
<comment type="catalytic activity">
    <reaction evidence="1 7">
        <text>2-(N(omega)-L-arginino)succinate = fumarate + L-arginine</text>
        <dbReference type="Rhea" id="RHEA:24020"/>
        <dbReference type="ChEBI" id="CHEBI:29806"/>
        <dbReference type="ChEBI" id="CHEBI:32682"/>
        <dbReference type="ChEBI" id="CHEBI:57472"/>
        <dbReference type="EC" id="4.3.2.1"/>
    </reaction>
</comment>
<evidence type="ECO:0000313" key="12">
    <source>
        <dbReference type="Proteomes" id="UP000009374"/>
    </source>
</evidence>
<dbReference type="Gene3D" id="1.10.40.30">
    <property type="entry name" value="Fumarase/aspartase (C-terminal domain)"/>
    <property type="match status" value="1"/>
</dbReference>
<proteinExistence type="inferred from homology"/>
<dbReference type="HAMAP" id="MF_00006">
    <property type="entry name" value="Arg_succ_lyase"/>
    <property type="match status" value="1"/>
</dbReference>
<dbReference type="Pfam" id="PF14698">
    <property type="entry name" value="ASL_C2"/>
    <property type="match status" value="1"/>
</dbReference>
<evidence type="ECO:0000256" key="1">
    <source>
        <dbReference type="ARBA" id="ARBA00000985"/>
    </source>
</evidence>
<dbReference type="InterPro" id="IPR008948">
    <property type="entry name" value="L-Aspartase-like"/>
</dbReference>
<dbReference type="FunFam" id="1.10.275.10:FF:000002">
    <property type="entry name" value="Argininosuccinate lyase"/>
    <property type="match status" value="1"/>
</dbReference>
<dbReference type="GO" id="GO:0005829">
    <property type="term" value="C:cytosol"/>
    <property type="evidence" value="ECO:0007669"/>
    <property type="project" value="TreeGrafter"/>
</dbReference>